<dbReference type="InterPro" id="IPR029056">
    <property type="entry name" value="Ribokinase-like"/>
</dbReference>
<dbReference type="CDD" id="cd01173">
    <property type="entry name" value="pyridoxal_pyridoxamine_kinase"/>
    <property type="match status" value="1"/>
</dbReference>
<keyword evidence="8" id="KW-1185">Reference proteome</keyword>
<evidence type="ECO:0000256" key="2">
    <source>
        <dbReference type="ARBA" id="ARBA00022679"/>
    </source>
</evidence>
<evidence type="ECO:0000256" key="4">
    <source>
        <dbReference type="ARBA" id="ARBA00022777"/>
    </source>
</evidence>
<dbReference type="GO" id="GO:0009443">
    <property type="term" value="P:pyridoxal 5'-phosphate salvage"/>
    <property type="evidence" value="ECO:0007669"/>
    <property type="project" value="InterPro"/>
</dbReference>
<evidence type="ECO:0000313" key="7">
    <source>
        <dbReference type="EMBL" id="MBC5580966.1"/>
    </source>
</evidence>
<dbReference type="Gene3D" id="3.40.1190.20">
    <property type="match status" value="1"/>
</dbReference>
<dbReference type="PANTHER" id="PTHR10534:SF2">
    <property type="entry name" value="PYRIDOXAL KINASE"/>
    <property type="match status" value="1"/>
</dbReference>
<evidence type="ECO:0000256" key="1">
    <source>
        <dbReference type="ARBA" id="ARBA00012104"/>
    </source>
</evidence>
<protein>
    <recommendedName>
        <fullName evidence="1">pyridoxal kinase</fullName>
        <ecNumber evidence="1">2.7.1.35</ecNumber>
    </recommendedName>
</protein>
<accession>A0A923I618</accession>
<dbReference type="GO" id="GO:0005524">
    <property type="term" value="F:ATP binding"/>
    <property type="evidence" value="ECO:0007669"/>
    <property type="project" value="UniProtKB-KW"/>
</dbReference>
<keyword evidence="2 7" id="KW-0808">Transferase</keyword>
<dbReference type="GO" id="GO:0005829">
    <property type="term" value="C:cytosol"/>
    <property type="evidence" value="ECO:0007669"/>
    <property type="project" value="TreeGrafter"/>
</dbReference>
<dbReference type="InterPro" id="IPR013749">
    <property type="entry name" value="PM/HMP-P_kinase-1"/>
</dbReference>
<dbReference type="Proteomes" id="UP000659630">
    <property type="component" value="Unassembled WGS sequence"/>
</dbReference>
<reference evidence="7" key="1">
    <citation type="submission" date="2020-08" db="EMBL/GenBank/DDBJ databases">
        <title>Genome public.</title>
        <authorList>
            <person name="Liu C."/>
            <person name="Sun Q."/>
        </authorList>
    </citation>
    <scope>NUCLEOTIDE SEQUENCE</scope>
    <source>
        <strain evidence="7">BX8</strain>
    </source>
</reference>
<keyword evidence="3" id="KW-0547">Nucleotide-binding</keyword>
<keyword evidence="4 7" id="KW-0418">Kinase</keyword>
<evidence type="ECO:0000256" key="3">
    <source>
        <dbReference type="ARBA" id="ARBA00022741"/>
    </source>
</evidence>
<dbReference type="EC" id="2.7.1.35" evidence="1"/>
<dbReference type="NCBIfam" id="NF005491">
    <property type="entry name" value="PRK07105.1"/>
    <property type="match status" value="1"/>
</dbReference>
<dbReference type="InterPro" id="IPR004625">
    <property type="entry name" value="PyrdxlKinase"/>
</dbReference>
<organism evidence="7 8">
    <name type="scientific">Anaerofilum hominis</name>
    <dbReference type="NCBI Taxonomy" id="2763016"/>
    <lineage>
        <taxon>Bacteria</taxon>
        <taxon>Bacillati</taxon>
        <taxon>Bacillota</taxon>
        <taxon>Clostridia</taxon>
        <taxon>Eubacteriales</taxon>
        <taxon>Oscillospiraceae</taxon>
        <taxon>Anaerofilum</taxon>
    </lineage>
</organism>
<dbReference type="GO" id="GO:0008478">
    <property type="term" value="F:pyridoxal kinase activity"/>
    <property type="evidence" value="ECO:0007669"/>
    <property type="project" value="UniProtKB-EC"/>
</dbReference>
<dbReference type="Pfam" id="PF08543">
    <property type="entry name" value="Phos_pyr_kin"/>
    <property type="match status" value="1"/>
</dbReference>
<keyword evidence="5" id="KW-0067">ATP-binding</keyword>
<dbReference type="SUPFAM" id="SSF53613">
    <property type="entry name" value="Ribokinase-like"/>
    <property type="match status" value="1"/>
</dbReference>
<evidence type="ECO:0000256" key="5">
    <source>
        <dbReference type="ARBA" id="ARBA00022840"/>
    </source>
</evidence>
<feature type="domain" description="Pyridoxamine kinase/Phosphomethylpyrimidine kinase" evidence="6">
    <location>
        <begin position="26"/>
        <end position="252"/>
    </location>
</feature>
<name>A0A923I618_9FIRM</name>
<dbReference type="PANTHER" id="PTHR10534">
    <property type="entry name" value="PYRIDOXAL KINASE"/>
    <property type="match status" value="1"/>
</dbReference>
<proteinExistence type="predicted"/>
<comment type="caution">
    <text evidence="7">The sequence shown here is derived from an EMBL/GenBank/DDBJ whole genome shotgun (WGS) entry which is preliminary data.</text>
</comment>
<evidence type="ECO:0000313" key="8">
    <source>
        <dbReference type="Proteomes" id="UP000659630"/>
    </source>
</evidence>
<dbReference type="EMBL" id="JACONZ010000002">
    <property type="protein sequence ID" value="MBC5580966.1"/>
    <property type="molecule type" value="Genomic_DNA"/>
</dbReference>
<sequence length="281" mass="30109">MKRILCIQDLSSVGRSSLAVVSPVLSVMGYQCCPLPTALLSTHTGGFAPVERLDATAFFSAALQAYRTQEIAFDAVYTGYLCSPQQAAVAADELRRCGAALRVTDPAMADNGRLYGGFGPEMVGAMQALCREADLLTPNATEAALLAGEQPQERYGLHQAEELCERLAGQYGARVVITGVPLEDGQTVCVGRGEAAWEHFTLRCSYVDAAYPGTGDLFCAVLTGALLRGNALQSAAELALRFTENAARATFAARRDPRFGLEFEPLLGELLPPREEPSWAR</sequence>
<gene>
    <name evidence="7" type="ORF">H8S23_05565</name>
</gene>
<dbReference type="AlphaFoldDB" id="A0A923I618"/>
<dbReference type="RefSeq" id="WP_186887342.1">
    <property type="nucleotide sequence ID" value="NZ_JACONZ010000002.1"/>
</dbReference>
<evidence type="ECO:0000259" key="6">
    <source>
        <dbReference type="Pfam" id="PF08543"/>
    </source>
</evidence>